<dbReference type="EMBL" id="FPJW01000004">
    <property type="protein sequence ID" value="SFX38017.1"/>
    <property type="molecule type" value="Genomic_DNA"/>
</dbReference>
<name>A0A1K1WKV4_9GAMM</name>
<keyword evidence="1" id="KW-0812">Transmembrane</keyword>
<sequence>MLKDPLRFWAVVSQAAGFTLIVLLETWLGRAQAGYWQIRVLVVMLAIALVIAVLRRYQQRKAQRLAAKRRQLLQDEAADD</sequence>
<protein>
    <submittedName>
        <fullName evidence="2">Uncharacterized protein</fullName>
    </submittedName>
</protein>
<proteinExistence type="predicted"/>
<keyword evidence="3" id="KW-1185">Reference proteome</keyword>
<dbReference type="OrthoDB" id="6121628at2"/>
<feature type="transmembrane region" description="Helical" evidence="1">
    <location>
        <begin position="34"/>
        <end position="54"/>
    </location>
</feature>
<keyword evidence="1" id="KW-1133">Transmembrane helix</keyword>
<dbReference type="RefSeq" id="WP_072325677.1">
    <property type="nucleotide sequence ID" value="NZ_FPJW01000004.1"/>
</dbReference>
<evidence type="ECO:0000313" key="3">
    <source>
        <dbReference type="Proteomes" id="UP000182350"/>
    </source>
</evidence>
<gene>
    <name evidence="2" type="ORF">SAMN02745752_01431</name>
</gene>
<reference evidence="2 3" key="1">
    <citation type="submission" date="2016-11" db="EMBL/GenBank/DDBJ databases">
        <authorList>
            <person name="Jaros S."/>
            <person name="Januszkiewicz K."/>
            <person name="Wedrychowicz H."/>
        </authorList>
    </citation>
    <scope>NUCLEOTIDE SEQUENCE [LARGE SCALE GENOMIC DNA]</scope>
    <source>
        <strain evidence="2 3">DSM 21637</strain>
    </source>
</reference>
<evidence type="ECO:0000313" key="2">
    <source>
        <dbReference type="EMBL" id="SFX38017.1"/>
    </source>
</evidence>
<dbReference type="Proteomes" id="UP000182350">
    <property type="component" value="Unassembled WGS sequence"/>
</dbReference>
<organism evidence="2 3">
    <name type="scientific">Marinospirillum alkaliphilum DSM 21637</name>
    <dbReference type="NCBI Taxonomy" id="1122209"/>
    <lineage>
        <taxon>Bacteria</taxon>
        <taxon>Pseudomonadati</taxon>
        <taxon>Pseudomonadota</taxon>
        <taxon>Gammaproteobacteria</taxon>
        <taxon>Oceanospirillales</taxon>
        <taxon>Oceanospirillaceae</taxon>
        <taxon>Marinospirillum</taxon>
    </lineage>
</organism>
<dbReference type="AlphaFoldDB" id="A0A1K1WKV4"/>
<accession>A0A1K1WKV4</accession>
<evidence type="ECO:0000256" key="1">
    <source>
        <dbReference type="SAM" id="Phobius"/>
    </source>
</evidence>
<dbReference type="STRING" id="1122209.SAMN02745752_01431"/>
<feature type="transmembrane region" description="Helical" evidence="1">
    <location>
        <begin position="7"/>
        <end position="28"/>
    </location>
</feature>
<keyword evidence="1" id="KW-0472">Membrane</keyword>